<protein>
    <recommendedName>
        <fullName evidence="3 5">6-carboxy-5,6,7,8-tetrahydropterin synthase</fullName>
        <ecNumber evidence="5">4.-.-.-</ecNumber>
    </recommendedName>
</protein>
<dbReference type="UniPathway" id="UPA00391"/>
<dbReference type="InterPro" id="IPR007115">
    <property type="entry name" value="6-PTP_synth/QueD"/>
</dbReference>
<reference evidence="8" key="1">
    <citation type="journal article" date="2020" name="mSystems">
        <title>Genome- and Community-Level Interaction Insights into Carbon Utilization and Element Cycling Functions of Hydrothermarchaeota in Hydrothermal Sediment.</title>
        <authorList>
            <person name="Zhou Z."/>
            <person name="Liu Y."/>
            <person name="Xu W."/>
            <person name="Pan J."/>
            <person name="Luo Z.H."/>
            <person name="Li M."/>
        </authorList>
    </citation>
    <scope>NUCLEOTIDE SEQUENCE [LARGE SCALE GENOMIC DNA]</scope>
    <source>
        <strain evidence="8">SpSt-477</strain>
    </source>
</reference>
<evidence type="ECO:0000256" key="1">
    <source>
        <dbReference type="ARBA" id="ARBA00005061"/>
    </source>
</evidence>
<dbReference type="Gene3D" id="3.30.479.10">
    <property type="entry name" value="6-pyruvoyl tetrahydropterin synthase/QueD"/>
    <property type="match status" value="1"/>
</dbReference>
<dbReference type="GO" id="GO:0046872">
    <property type="term" value="F:metal ion binding"/>
    <property type="evidence" value="ECO:0007669"/>
    <property type="project" value="UniProtKB-KW"/>
</dbReference>
<feature type="active site" description="Charge relay system" evidence="6">
    <location>
        <position position="113"/>
    </location>
</feature>
<comment type="cofactor">
    <cofactor evidence="5 7">
        <name>Zn(2+)</name>
        <dbReference type="ChEBI" id="CHEBI:29105"/>
    </cofactor>
    <text evidence="5 7">Binds 1 zinc ion per subunit.</text>
</comment>
<gene>
    <name evidence="8" type="primary">queD</name>
    <name evidence="8" type="ORF">ENS29_10150</name>
</gene>
<name>A0A7C4MMW0_9BACT</name>
<comment type="pathway">
    <text evidence="1 5">Purine metabolism; 7-cyano-7-deazaguanine biosynthesis.</text>
</comment>
<dbReference type="InterPro" id="IPR038418">
    <property type="entry name" value="6-PTP_synth/QueD_sf"/>
</dbReference>
<sequence>MYELTVITQFAAAHQLKMVDKKCENLHGHNWKVEVSVCGEHLNPAGVLIDFVELKRCVADVIQRLDHRFLNDIGVFSDEFPPSSEHIAKFIAAEVDRMLATPGVRVSRVRTWESDSASATYIPS</sequence>
<feature type="binding site" evidence="7">
    <location>
        <position position="29"/>
    </location>
    <ligand>
        <name>Zn(2+)</name>
        <dbReference type="ChEBI" id="CHEBI:29105"/>
    </ligand>
</feature>
<dbReference type="PANTHER" id="PTHR12589:SF8">
    <property type="entry name" value="6-CARBOXY-5,6,7,8-TETRAHYDROPTERIN SYNTHASE"/>
    <property type="match status" value="1"/>
</dbReference>
<evidence type="ECO:0000256" key="6">
    <source>
        <dbReference type="PIRSR" id="PIRSR006113-1"/>
    </source>
</evidence>
<accession>A0A7C4MMW0</accession>
<keyword evidence="5" id="KW-0671">Queuosine biosynthesis</keyword>
<dbReference type="AlphaFoldDB" id="A0A7C4MMW0"/>
<organism evidence="8">
    <name type="scientific">Desulfatirhabdium butyrativorans</name>
    <dbReference type="NCBI Taxonomy" id="340467"/>
    <lineage>
        <taxon>Bacteria</taxon>
        <taxon>Pseudomonadati</taxon>
        <taxon>Thermodesulfobacteriota</taxon>
        <taxon>Desulfobacteria</taxon>
        <taxon>Desulfobacterales</taxon>
        <taxon>Desulfatirhabdiaceae</taxon>
        <taxon>Desulfatirhabdium</taxon>
    </lineage>
</organism>
<dbReference type="GO" id="GO:0008616">
    <property type="term" value="P:tRNA queuosine(34) biosynthetic process"/>
    <property type="evidence" value="ECO:0007669"/>
    <property type="project" value="UniProtKB-KW"/>
</dbReference>
<proteinExistence type="inferred from homology"/>
<keyword evidence="5" id="KW-0456">Lyase</keyword>
<dbReference type="NCBIfam" id="TIGR03367">
    <property type="entry name" value="queuosine_QueD"/>
    <property type="match status" value="1"/>
</dbReference>
<feature type="binding site" evidence="7">
    <location>
        <position position="27"/>
    </location>
    <ligand>
        <name>Zn(2+)</name>
        <dbReference type="ChEBI" id="CHEBI:29105"/>
    </ligand>
</feature>
<dbReference type="PIRSF" id="PIRSF006113">
    <property type="entry name" value="PTP_synth"/>
    <property type="match status" value="1"/>
</dbReference>
<evidence type="ECO:0000256" key="7">
    <source>
        <dbReference type="PIRSR" id="PIRSR006113-2"/>
    </source>
</evidence>
<dbReference type="PANTHER" id="PTHR12589">
    <property type="entry name" value="PYRUVOYL TETRAHYDROBIOPTERIN SYNTHASE"/>
    <property type="match status" value="1"/>
</dbReference>
<dbReference type="EC" id="4.-.-.-" evidence="5"/>
<dbReference type="Pfam" id="PF01242">
    <property type="entry name" value="PTPS"/>
    <property type="match status" value="1"/>
</dbReference>
<feature type="active site" description="Proton acceptor" evidence="6">
    <location>
        <position position="23"/>
    </location>
</feature>
<comment type="caution">
    <text evidence="8">The sequence shown here is derived from an EMBL/GenBank/DDBJ whole genome shotgun (WGS) entry which is preliminary data.</text>
</comment>
<evidence type="ECO:0000313" key="8">
    <source>
        <dbReference type="EMBL" id="HGU33202.1"/>
    </source>
</evidence>
<keyword evidence="5 7" id="KW-0862">Zinc</keyword>
<comment type="similarity">
    <text evidence="2 5">Belongs to the PTPS family. QueD subfamily.</text>
</comment>
<feature type="binding site" evidence="7">
    <location>
        <position position="14"/>
    </location>
    <ligand>
        <name>Zn(2+)</name>
        <dbReference type="ChEBI" id="CHEBI:29105"/>
    </ligand>
</feature>
<evidence type="ECO:0000256" key="4">
    <source>
        <dbReference type="ARBA" id="ARBA00048807"/>
    </source>
</evidence>
<feature type="active site" description="Charge relay system" evidence="6">
    <location>
        <position position="67"/>
    </location>
</feature>
<keyword evidence="5 7" id="KW-0479">Metal-binding</keyword>
<dbReference type="GO" id="GO:0070497">
    <property type="term" value="F:6-carboxytetrahydropterin synthase activity"/>
    <property type="evidence" value="ECO:0007669"/>
    <property type="project" value="UniProtKB-EC"/>
</dbReference>
<evidence type="ECO:0000256" key="5">
    <source>
        <dbReference type="PIRNR" id="PIRNR006113"/>
    </source>
</evidence>
<comment type="catalytic activity">
    <reaction evidence="4 5">
        <text>7,8-dihydroneopterin 3'-triphosphate + H2O = 6-carboxy-5,6,7,8-tetrahydropterin + triphosphate + acetaldehyde + 2 H(+)</text>
        <dbReference type="Rhea" id="RHEA:27966"/>
        <dbReference type="ChEBI" id="CHEBI:15343"/>
        <dbReference type="ChEBI" id="CHEBI:15377"/>
        <dbReference type="ChEBI" id="CHEBI:15378"/>
        <dbReference type="ChEBI" id="CHEBI:18036"/>
        <dbReference type="ChEBI" id="CHEBI:58462"/>
        <dbReference type="ChEBI" id="CHEBI:61032"/>
        <dbReference type="EC" id="4.1.2.50"/>
    </reaction>
</comment>
<evidence type="ECO:0000256" key="2">
    <source>
        <dbReference type="ARBA" id="ARBA00008900"/>
    </source>
</evidence>
<evidence type="ECO:0000256" key="3">
    <source>
        <dbReference type="ARBA" id="ARBA00018141"/>
    </source>
</evidence>
<dbReference type="SUPFAM" id="SSF55620">
    <property type="entry name" value="Tetrahydrobiopterin biosynthesis enzymes-like"/>
    <property type="match status" value="1"/>
</dbReference>
<dbReference type="EMBL" id="DSUH01000234">
    <property type="protein sequence ID" value="HGU33202.1"/>
    <property type="molecule type" value="Genomic_DNA"/>
</dbReference>